<accession>A0A0G4J6J7</accession>
<evidence type="ECO:0000313" key="5">
    <source>
        <dbReference type="Proteomes" id="UP000290189"/>
    </source>
</evidence>
<dbReference type="Proteomes" id="UP000039324">
    <property type="component" value="Unassembled WGS sequence"/>
</dbReference>
<dbReference type="PANTHER" id="PTHR15593:SF3">
    <property type="entry name" value="PROTEIN DDB_G0292252-RELATED"/>
    <property type="match status" value="1"/>
</dbReference>
<evidence type="ECO:0000313" key="3">
    <source>
        <dbReference type="EMBL" id="SPQ95424.1"/>
    </source>
</evidence>
<dbReference type="PANTHER" id="PTHR15593">
    <property type="entry name" value="PHOSPHATIDYLINOSITOL 3-KINASE REGULATORY SUBUNIT"/>
    <property type="match status" value="1"/>
</dbReference>
<dbReference type="EMBL" id="CDSF01000144">
    <property type="protein sequence ID" value="CEP03180.1"/>
    <property type="molecule type" value="Genomic_DNA"/>
</dbReference>
<geneLocation type="mitochondrion" evidence="3"/>
<dbReference type="GO" id="GO:0007186">
    <property type="term" value="P:G protein-coupled receptor signaling pathway"/>
    <property type="evidence" value="ECO:0007669"/>
    <property type="project" value="TreeGrafter"/>
</dbReference>
<dbReference type="EMBL" id="OVEO01000004">
    <property type="protein sequence ID" value="SPQ95424.1"/>
    <property type="molecule type" value="Genomic_DNA"/>
</dbReference>
<reference evidence="3 5" key="2">
    <citation type="submission" date="2018-03" db="EMBL/GenBank/DDBJ databases">
        <authorList>
            <person name="Fogelqvist J."/>
        </authorList>
    </citation>
    <scope>NUCLEOTIDE SEQUENCE [LARGE SCALE GENOMIC DNA]</scope>
</reference>
<dbReference type="Proteomes" id="UP000290189">
    <property type="component" value="Unassembled WGS sequence"/>
</dbReference>
<organism evidence="2 4">
    <name type="scientific">Plasmodiophora brassicae</name>
    <name type="common">Clubroot disease agent</name>
    <dbReference type="NCBI Taxonomy" id="37360"/>
    <lineage>
        <taxon>Eukaryota</taxon>
        <taxon>Sar</taxon>
        <taxon>Rhizaria</taxon>
        <taxon>Endomyxa</taxon>
        <taxon>Phytomyxea</taxon>
        <taxon>Plasmodiophorida</taxon>
        <taxon>Plasmodiophoridae</taxon>
        <taxon>Plasmodiophora</taxon>
    </lineage>
</organism>
<dbReference type="InterPro" id="IPR019522">
    <property type="entry name" value="PIK3R5/6"/>
</dbReference>
<dbReference type="AlphaFoldDB" id="A0A0G4J6J7"/>
<sequence>MSFDASTGRSPAQRSLSKKGLKLLGVSARALINKILDGATQGGLDRDELFLFWRDLSGNDSAADSTEYLQLCVASMQEAIDGRRVLGFPWHALVNTISFIALRLPIRKNAPSLRATLQDIKTSRLDRGVFSAADEVLRTVHKRLVENELALDTLLIQMSTLYSAQELTVLTDYLHFPSLDGSKVVGGELGFVYFYVRDLALANSRICADVLDKTMNMFLTLPQTLKLSPMLAETKLLSFLHLVSELVVRRPLCANTVRERALKIMRPFLMWPSPFSNRVQQVMFQIQQESMCTGVNMIDRVIEESRSAILPLPDAAQSDNADRSSEQTSSERRSTPIFYMLDGASLPCSYAYQIMSLADFDTEDKAQRFDKLQQELPNKDKAFFILFLFRVYLQVEPIDIEALRWCPSDLLHNAFYEAVSTARDATMVLPSDSRSVIVSRLAPIQEYLRSQLQEPVADYPPHFDNELVSIDDDFYPESPTFTHIACVDSLWYRVLPKNKQQNRNVRSKYPVTPMTRRLSAILDRVRPAGTEDNPVVVHIVCCGTDRLMHGIMCGYMSILAENPNAFAGIELKWYIAPVEDNLLASFIARRDGWYNRHVYTPFRARPFMLPFLSSTDTEFPPQRLMGEIPILPGQFLRDCVESFVREASEVMPVQVYKIECWESNDSASRHNEPDQVIPFLARLEVSVRVEARYFQKMQKDPRKLSEIVKTVSLVQPHLQLQYTKMNLAGNFTTTVNLESIVYDGIVLANVPIAKDPCFPGDPTEKWLEMYAQTHGASTAGNASGGSSKKSKSSNSSSGGELRCRVGIVEVTAETPFSILVDSGLFGPFYRIVVSAQDFVLPVRTYFPVRTF</sequence>
<reference evidence="2 4" key="1">
    <citation type="submission" date="2015-02" db="EMBL/GenBank/DDBJ databases">
        <authorList>
            <person name="Chooi Y.-H."/>
        </authorList>
    </citation>
    <scope>NUCLEOTIDE SEQUENCE [LARGE SCALE GENOMIC DNA]</scope>
    <source>
        <strain evidence="2">E3</strain>
    </source>
</reference>
<feature type="region of interest" description="Disordered" evidence="1">
    <location>
        <begin position="777"/>
        <end position="799"/>
    </location>
</feature>
<protein>
    <submittedName>
        <fullName evidence="2">Uncharacterized protein</fullName>
    </submittedName>
</protein>
<dbReference type="OrthoDB" id="19891at2759"/>
<proteinExistence type="predicted"/>
<evidence type="ECO:0000313" key="2">
    <source>
        <dbReference type="EMBL" id="CEP03180.1"/>
    </source>
</evidence>
<keyword evidence="4" id="KW-1185">Reference proteome</keyword>
<gene>
    <name evidence="2" type="ORF">PBRA_002940</name>
    <name evidence="3" type="ORF">PLBR_LOCUS2639</name>
</gene>
<name>A0A0G4J6J7_PLABS</name>
<keyword evidence="3" id="KW-0496">Mitochondrion</keyword>
<dbReference type="GO" id="GO:0005944">
    <property type="term" value="C:phosphatidylinositol 3-kinase complex, class IB"/>
    <property type="evidence" value="ECO:0007669"/>
    <property type="project" value="InterPro"/>
</dbReference>
<feature type="compositionally biased region" description="Basic and acidic residues" evidence="1">
    <location>
        <begin position="320"/>
        <end position="332"/>
    </location>
</feature>
<dbReference type="OMA" id="CHIMRIM"/>
<evidence type="ECO:0000256" key="1">
    <source>
        <dbReference type="SAM" id="MobiDB-lite"/>
    </source>
</evidence>
<dbReference type="GO" id="GO:0046935">
    <property type="term" value="F:1-phosphatidylinositol-3-kinase regulator activity"/>
    <property type="evidence" value="ECO:0007669"/>
    <property type="project" value="InterPro"/>
</dbReference>
<feature type="region of interest" description="Disordered" evidence="1">
    <location>
        <begin position="313"/>
        <end position="332"/>
    </location>
</feature>
<evidence type="ECO:0000313" key="4">
    <source>
        <dbReference type="Proteomes" id="UP000039324"/>
    </source>
</evidence>